<accession>A0A7W6G2Z8</accession>
<comment type="caution">
    <text evidence="2">The sequence shown here is derived from an EMBL/GenBank/DDBJ whole genome shotgun (WGS) entry which is preliminary data.</text>
</comment>
<dbReference type="RefSeq" id="WP_234911013.1">
    <property type="nucleotide sequence ID" value="NZ_JACIDV010000011.1"/>
</dbReference>
<keyword evidence="1" id="KW-0812">Transmembrane</keyword>
<reference evidence="2 3" key="1">
    <citation type="submission" date="2020-08" db="EMBL/GenBank/DDBJ databases">
        <title>Genomic Encyclopedia of Type Strains, Phase IV (KMG-IV): sequencing the most valuable type-strain genomes for metagenomic binning, comparative biology and taxonomic classification.</title>
        <authorList>
            <person name="Goeker M."/>
        </authorList>
    </citation>
    <scope>NUCLEOTIDE SEQUENCE [LARGE SCALE GENOMIC DNA]</scope>
    <source>
        <strain evidence="2 3">DSM 26438</strain>
    </source>
</reference>
<evidence type="ECO:0000256" key="1">
    <source>
        <dbReference type="SAM" id="Phobius"/>
    </source>
</evidence>
<evidence type="ECO:0000313" key="2">
    <source>
        <dbReference type="EMBL" id="MBB3947688.1"/>
    </source>
</evidence>
<protein>
    <submittedName>
        <fullName evidence="2">Uncharacterized protein</fullName>
    </submittedName>
</protein>
<dbReference type="Proteomes" id="UP000565286">
    <property type="component" value="Unassembled WGS sequence"/>
</dbReference>
<sequence length="166" mass="18259">MNPALWIVILFPLGMLGYYLLRLRRDTDRDDDHDTGQAILDFARAFPTEAIRSLHMTADGNTVFVRLHDNKAGFMRNMGKHHACMLINPERITVEHLETGDGFVVTFLDTPKYSGAYRFKTVGEAAEVSLWLLGSYLEAADIEPAATVPDQAADASGTNASPSAST</sequence>
<organism evidence="2 3">
    <name type="scientific">Rhizobium skierniewicense</name>
    <dbReference type="NCBI Taxonomy" id="984260"/>
    <lineage>
        <taxon>Bacteria</taxon>
        <taxon>Pseudomonadati</taxon>
        <taxon>Pseudomonadota</taxon>
        <taxon>Alphaproteobacteria</taxon>
        <taxon>Hyphomicrobiales</taxon>
        <taxon>Rhizobiaceae</taxon>
        <taxon>Rhizobium/Agrobacterium group</taxon>
        <taxon>Rhizobium</taxon>
    </lineage>
</organism>
<dbReference type="EMBL" id="JACIDV010000011">
    <property type="protein sequence ID" value="MBB3947688.1"/>
    <property type="molecule type" value="Genomic_DNA"/>
</dbReference>
<dbReference type="AlphaFoldDB" id="A0A7W6G2Z8"/>
<feature type="transmembrane region" description="Helical" evidence="1">
    <location>
        <begin position="6"/>
        <end position="21"/>
    </location>
</feature>
<evidence type="ECO:0000313" key="3">
    <source>
        <dbReference type="Proteomes" id="UP000565286"/>
    </source>
</evidence>
<gene>
    <name evidence="2" type="ORF">GGQ73_003656</name>
</gene>
<keyword evidence="1" id="KW-1133">Transmembrane helix</keyword>
<keyword evidence="3" id="KW-1185">Reference proteome</keyword>
<proteinExistence type="predicted"/>
<keyword evidence="1" id="KW-0472">Membrane</keyword>
<name>A0A7W6G2Z8_9HYPH</name>